<gene>
    <name evidence="1" type="ORF">FXB42_04055</name>
</gene>
<reference evidence="1 2" key="1">
    <citation type="submission" date="2019-08" db="EMBL/GenBank/DDBJ databases">
        <title>Isolation and enrichment of carboxydotrophic bacteria from anaerobic sludge for the production of bio-based chemicals from syngas.</title>
        <authorList>
            <person name="Antares A.L."/>
            <person name="Moreira J."/>
            <person name="Diender M."/>
            <person name="Parshina S.N."/>
            <person name="Stams A.J.M."/>
            <person name="Alves M."/>
            <person name="Alves J.I."/>
            <person name="Sousa D.Z."/>
        </authorList>
    </citation>
    <scope>NUCLEOTIDE SEQUENCE [LARGE SCALE GENOMIC DNA]</scope>
    <source>
        <strain evidence="1 2">JM</strain>
    </source>
</reference>
<evidence type="ECO:0000313" key="1">
    <source>
        <dbReference type="EMBL" id="TYC87631.1"/>
    </source>
</evidence>
<name>A0A5D0WVB2_9FIRM</name>
<dbReference type="EMBL" id="VSLA01000004">
    <property type="protein sequence ID" value="TYC87631.1"/>
    <property type="molecule type" value="Genomic_DNA"/>
</dbReference>
<dbReference type="Proteomes" id="UP000322619">
    <property type="component" value="Unassembled WGS sequence"/>
</dbReference>
<evidence type="ECO:0000313" key="2">
    <source>
        <dbReference type="Proteomes" id="UP000322619"/>
    </source>
</evidence>
<dbReference type="AlphaFoldDB" id="A0A5D0WVB2"/>
<protein>
    <recommendedName>
        <fullName evidence="3">4Fe-4S Mo/W bis-MGD-type domain-containing protein</fullName>
    </recommendedName>
</protein>
<sequence>MSKTYLENEKVKIPQEDRISEIKLTCNSCPRQCEMTLLMEGLSVLMVKDDGCKKGTKFAYKEMKNRKKTELKKVVYCCEMDRIEEAV</sequence>
<evidence type="ECO:0008006" key="3">
    <source>
        <dbReference type="Google" id="ProtNLM"/>
    </source>
</evidence>
<comment type="caution">
    <text evidence="1">The sequence shown here is derived from an EMBL/GenBank/DDBJ whole genome shotgun (WGS) entry which is preliminary data.</text>
</comment>
<dbReference type="RefSeq" id="WP_148636879.1">
    <property type="nucleotide sequence ID" value="NZ_VSLA01000004.1"/>
</dbReference>
<proteinExistence type="predicted"/>
<accession>A0A5D0WVB2</accession>
<organism evidence="1 2">
    <name type="scientific">Acetobacterium wieringae</name>
    <dbReference type="NCBI Taxonomy" id="52694"/>
    <lineage>
        <taxon>Bacteria</taxon>
        <taxon>Bacillati</taxon>
        <taxon>Bacillota</taxon>
        <taxon>Clostridia</taxon>
        <taxon>Eubacteriales</taxon>
        <taxon>Eubacteriaceae</taxon>
        <taxon>Acetobacterium</taxon>
    </lineage>
</organism>